<dbReference type="PANTHER" id="PTHR43323">
    <property type="entry name" value="3-HYDROXY-3-METHYLGLUTARYL COENZYME A SYNTHASE"/>
    <property type="match status" value="1"/>
</dbReference>
<proteinExistence type="predicted"/>
<keyword evidence="1" id="KW-0443">Lipid metabolism</keyword>
<dbReference type="Proteomes" id="UP001266305">
    <property type="component" value="Unassembled WGS sequence"/>
</dbReference>
<keyword evidence="1" id="KW-1207">Sterol metabolism</keyword>
<dbReference type="InterPro" id="IPR013746">
    <property type="entry name" value="HMG_CoA_synt_C_dom"/>
</dbReference>
<dbReference type="InterPro" id="IPR016039">
    <property type="entry name" value="Thiolase-like"/>
</dbReference>
<evidence type="ECO:0000256" key="2">
    <source>
        <dbReference type="ARBA" id="ARBA00022679"/>
    </source>
</evidence>
<dbReference type="Gene3D" id="3.40.47.10">
    <property type="match status" value="1"/>
</dbReference>
<evidence type="ECO:0000313" key="4">
    <source>
        <dbReference type="EMBL" id="KAK2101217.1"/>
    </source>
</evidence>
<sequence length="141" mass="15704">MKASSELFNRKTKASLLVSNQNGNTYTSSVYGSLASVLAQYSPQQLAEKRIGVFSYGSGLAVTLYSLKVTQDATPGLDSRTCVAPDVFAENMKLREDTHHLVNYIPQGSIDSLLEGTWYLVRVDEKHRRNYARRPTPNDDT</sequence>
<keyword evidence="1" id="KW-0753">Steroid metabolism</keyword>
<name>A0ABQ9UW04_SAGOE</name>
<dbReference type="PANTHER" id="PTHR43323:SF4">
    <property type="entry name" value="HYDROXYMETHYLGLUTARYL-COA SYNTHASE, CYTOPLASMIC"/>
    <property type="match status" value="1"/>
</dbReference>
<reference evidence="4 5" key="1">
    <citation type="submission" date="2023-05" db="EMBL/GenBank/DDBJ databases">
        <title>B98-5 Cell Line De Novo Hybrid Assembly: An Optical Mapping Approach.</title>
        <authorList>
            <person name="Kananen K."/>
            <person name="Auerbach J.A."/>
            <person name="Kautto E."/>
            <person name="Blachly J.S."/>
        </authorList>
    </citation>
    <scope>NUCLEOTIDE SEQUENCE [LARGE SCALE GENOMIC DNA]</scope>
    <source>
        <strain evidence="4">B95-8</strain>
        <tissue evidence="4">Cell line</tissue>
    </source>
</reference>
<keyword evidence="1" id="KW-0153">Cholesterol metabolism</keyword>
<accession>A0ABQ9UW04</accession>
<organism evidence="4 5">
    <name type="scientific">Saguinus oedipus</name>
    <name type="common">Cotton-top tamarin</name>
    <name type="synonym">Oedipomidas oedipus</name>
    <dbReference type="NCBI Taxonomy" id="9490"/>
    <lineage>
        <taxon>Eukaryota</taxon>
        <taxon>Metazoa</taxon>
        <taxon>Chordata</taxon>
        <taxon>Craniata</taxon>
        <taxon>Vertebrata</taxon>
        <taxon>Euteleostomi</taxon>
        <taxon>Mammalia</taxon>
        <taxon>Eutheria</taxon>
        <taxon>Euarchontoglires</taxon>
        <taxon>Primates</taxon>
        <taxon>Haplorrhini</taxon>
        <taxon>Platyrrhini</taxon>
        <taxon>Cebidae</taxon>
        <taxon>Callitrichinae</taxon>
        <taxon>Saguinus</taxon>
    </lineage>
</organism>
<dbReference type="SUPFAM" id="SSF53901">
    <property type="entry name" value="Thiolase-like"/>
    <property type="match status" value="1"/>
</dbReference>
<evidence type="ECO:0000259" key="3">
    <source>
        <dbReference type="Pfam" id="PF08540"/>
    </source>
</evidence>
<gene>
    <name evidence="4" type="primary">HMGCS1_1</name>
    <name evidence="4" type="ORF">P7K49_022565</name>
</gene>
<dbReference type="Pfam" id="PF08540">
    <property type="entry name" value="HMG_CoA_synt_C"/>
    <property type="match status" value="1"/>
</dbReference>
<keyword evidence="5" id="KW-1185">Reference proteome</keyword>
<keyword evidence="2" id="KW-0808">Transferase</keyword>
<comment type="caution">
    <text evidence="4">The sequence shown here is derived from an EMBL/GenBank/DDBJ whole genome shotgun (WGS) entry which is preliminary data.</text>
</comment>
<evidence type="ECO:0000256" key="1">
    <source>
        <dbReference type="ARBA" id="ARBA00022548"/>
    </source>
</evidence>
<evidence type="ECO:0000313" key="5">
    <source>
        <dbReference type="Proteomes" id="UP001266305"/>
    </source>
</evidence>
<dbReference type="EMBL" id="JASSZA010000010">
    <property type="protein sequence ID" value="KAK2101217.1"/>
    <property type="molecule type" value="Genomic_DNA"/>
</dbReference>
<feature type="domain" description="Hydroxymethylglutaryl-coenzyme A synthase C-terminal" evidence="3">
    <location>
        <begin position="1"/>
        <end position="134"/>
    </location>
</feature>
<protein>
    <submittedName>
        <fullName evidence="4">Hydroxymethylglutaryl-CoA synthase, cytoplasmic</fullName>
    </submittedName>
</protein>